<dbReference type="CDD" id="cd11378">
    <property type="entry name" value="DUF296"/>
    <property type="match status" value="1"/>
</dbReference>
<dbReference type="EMBL" id="JAWQEG010002282">
    <property type="protein sequence ID" value="KAK3872948.1"/>
    <property type="molecule type" value="Genomic_DNA"/>
</dbReference>
<proteinExistence type="predicted"/>
<organism evidence="2 3">
    <name type="scientific">Petrolisthes cinctipes</name>
    <name type="common">Flat porcelain crab</name>
    <dbReference type="NCBI Taxonomy" id="88211"/>
    <lineage>
        <taxon>Eukaryota</taxon>
        <taxon>Metazoa</taxon>
        <taxon>Ecdysozoa</taxon>
        <taxon>Arthropoda</taxon>
        <taxon>Crustacea</taxon>
        <taxon>Multicrustacea</taxon>
        <taxon>Malacostraca</taxon>
        <taxon>Eumalacostraca</taxon>
        <taxon>Eucarida</taxon>
        <taxon>Decapoda</taxon>
        <taxon>Pleocyemata</taxon>
        <taxon>Anomura</taxon>
        <taxon>Galatheoidea</taxon>
        <taxon>Porcellanidae</taxon>
        <taxon>Petrolisthes</taxon>
    </lineage>
</organism>
<dbReference type="AlphaFoldDB" id="A0AAE1KHP8"/>
<dbReference type="PANTHER" id="PTHR34988:SF1">
    <property type="entry name" value="DNA-BINDING PROTEIN"/>
    <property type="match status" value="1"/>
</dbReference>
<reference evidence="2" key="1">
    <citation type="submission" date="2023-10" db="EMBL/GenBank/DDBJ databases">
        <title>Genome assemblies of two species of porcelain crab, Petrolisthes cinctipes and Petrolisthes manimaculis (Anomura: Porcellanidae).</title>
        <authorList>
            <person name="Angst P."/>
        </authorList>
    </citation>
    <scope>NUCLEOTIDE SEQUENCE</scope>
    <source>
        <strain evidence="2">PB745_01</strain>
        <tissue evidence="2">Gill</tissue>
    </source>
</reference>
<protein>
    <recommendedName>
        <fullName evidence="1">PPC domain-containing protein</fullName>
    </recommendedName>
</protein>
<keyword evidence="3" id="KW-1185">Reference proteome</keyword>
<dbReference type="InterPro" id="IPR005175">
    <property type="entry name" value="PPC_dom"/>
</dbReference>
<evidence type="ECO:0000313" key="2">
    <source>
        <dbReference type="EMBL" id="KAK3872948.1"/>
    </source>
</evidence>
<evidence type="ECO:0000313" key="3">
    <source>
        <dbReference type="Proteomes" id="UP001286313"/>
    </source>
</evidence>
<evidence type="ECO:0000259" key="1">
    <source>
        <dbReference type="PROSITE" id="PS51742"/>
    </source>
</evidence>
<dbReference type="Pfam" id="PF03479">
    <property type="entry name" value="PCC"/>
    <property type="match status" value="1"/>
</dbReference>
<dbReference type="Gene3D" id="3.30.1330.80">
    <property type="entry name" value="Hypothetical protein, similar to alpha- acetolactate decarboxylase, domain 2"/>
    <property type="match status" value="1"/>
</dbReference>
<name>A0AAE1KHP8_PETCI</name>
<comment type="caution">
    <text evidence="2">The sequence shown here is derived from an EMBL/GenBank/DDBJ whole genome shotgun (WGS) entry which is preliminary data.</text>
</comment>
<feature type="domain" description="PPC" evidence="1">
    <location>
        <begin position="1"/>
        <end position="137"/>
    </location>
</feature>
<dbReference type="Proteomes" id="UP001286313">
    <property type="component" value="Unassembled WGS sequence"/>
</dbReference>
<sequence length="143" mass="15420">MSNLKVHVLRLKPGEDVVEKLKLYMTESAPRGVFVMTCCGSVTSATLRLAANTEGVTNKVVKYSGHYEVLSLSGTISRGGFHLHICLGDHNGATVGGHVMGDLTVFTTMEVVLGEALDTILDRSHDPDTGFDELTLIKEPHPN</sequence>
<dbReference type="PROSITE" id="PS51742">
    <property type="entry name" value="PPC"/>
    <property type="match status" value="1"/>
</dbReference>
<dbReference type="SUPFAM" id="SSF117856">
    <property type="entry name" value="AF0104/ALDC/Ptd012-like"/>
    <property type="match status" value="1"/>
</dbReference>
<accession>A0AAE1KHP8</accession>
<gene>
    <name evidence="2" type="ORF">Pcinc_022012</name>
</gene>
<dbReference type="PANTHER" id="PTHR34988">
    <property type="entry name" value="PROTEIN, PUTATIVE-RELATED"/>
    <property type="match status" value="1"/>
</dbReference>